<proteinExistence type="predicted"/>
<dbReference type="EMBL" id="OK073976">
    <property type="protein sequence ID" value="UCR74911.1"/>
    <property type="molecule type" value="Genomic_DNA"/>
</dbReference>
<gene>
    <name evidence="2" type="ORF">Fifi44_00042</name>
</gene>
<evidence type="ECO:0000313" key="2">
    <source>
        <dbReference type="EMBL" id="UCR74911.1"/>
    </source>
</evidence>
<evidence type="ECO:0000313" key="3">
    <source>
        <dbReference type="Proteomes" id="UP000827644"/>
    </source>
</evidence>
<sequence length="290" mass="31205">MALFQAPTKDSGKAPSKAPLLESGGYPARLVRLIDLGKQPGSGQYPEPAYKLLGTFELLDEFMKETNEAGEIIMVQDPDGEPGEMIGKDLLDKPRWFDFEFTYNPDGFMGDRSHIYKFMAAVDAFEVKPNPEAGIAGHPAKQLNELLGEPLVVNLTQYTKKGGKNAGQMANKISTFAPMKSKDKRDAKALVNPTIFFDLGAPDLEVFGKLPGGDQEWAVKNRILANLDFNGSKLQELLGIAKTPDAPVENKATPEQVDEALAAELAAQAAAKAKLAEQNGGADAAAGQPF</sequence>
<reference evidence="2 3" key="1">
    <citation type="submission" date="2021-09" db="EMBL/GenBank/DDBJ databases">
        <title>Complete genome sequence of Fifi44.</title>
        <authorList>
            <person name="Kim S.G."/>
            <person name="Park J."/>
            <person name="Roh E."/>
        </authorList>
    </citation>
    <scope>NUCLEOTIDE SEQUENCE [LARGE SCALE GENOMIC DNA]</scope>
</reference>
<name>A0AAE8Y1I8_9CAUD</name>
<feature type="region of interest" description="Disordered" evidence="1">
    <location>
        <begin position="1"/>
        <end position="21"/>
    </location>
</feature>
<evidence type="ECO:0000256" key="1">
    <source>
        <dbReference type="SAM" id="MobiDB-lite"/>
    </source>
</evidence>
<accession>A0AAE8Y1I8</accession>
<dbReference type="Proteomes" id="UP000827644">
    <property type="component" value="Segment"/>
</dbReference>
<protein>
    <submittedName>
        <fullName evidence="2">Uncharacterized protein</fullName>
    </submittedName>
</protein>
<keyword evidence="3" id="KW-1185">Reference proteome</keyword>
<organism evidence="2 3">
    <name type="scientific">Erwinia phage Fifi44</name>
    <dbReference type="NCBI Taxonomy" id="2876597"/>
    <lineage>
        <taxon>Viruses</taxon>
        <taxon>Duplodnaviria</taxon>
        <taxon>Heunggongvirae</taxon>
        <taxon>Uroviricota</taxon>
        <taxon>Caudoviricetes</taxon>
        <taxon>Chaseviridae</taxon>
        <taxon>Cleopatravirinae</taxon>
        <taxon>Fifivirus</taxon>
        <taxon>Fifivirus fifi44</taxon>
    </lineage>
</organism>